<keyword evidence="2" id="KW-0808">Transferase</keyword>
<keyword evidence="3" id="KW-0418">Kinase</keyword>
<dbReference type="Proteomes" id="UP000318695">
    <property type="component" value="Unassembled WGS sequence"/>
</dbReference>
<dbReference type="EMBL" id="SDPH01000016">
    <property type="protein sequence ID" value="TPH04841.1"/>
    <property type="molecule type" value="Genomic_DNA"/>
</dbReference>
<dbReference type="Proteomes" id="UP000318353">
    <property type="component" value="Unassembled WGS sequence"/>
</dbReference>
<evidence type="ECO:0000313" key="8">
    <source>
        <dbReference type="Proteomes" id="UP000318353"/>
    </source>
</evidence>
<dbReference type="Pfam" id="PF13657">
    <property type="entry name" value="Couple_hipA"/>
    <property type="match status" value="1"/>
</dbReference>
<dbReference type="PANTHER" id="PTHR37419:SF8">
    <property type="entry name" value="TOXIN YJJJ"/>
    <property type="match status" value="1"/>
</dbReference>
<reference evidence="8 9" key="1">
    <citation type="submission" date="2019-01" db="EMBL/GenBank/DDBJ databases">
        <title>Comparative genomic analysis identifies haemin-independent Haemophilus haemolyticus: a formal re-classification of Haemophilus intermedius.</title>
        <authorList>
            <person name="Harris T.M."/>
            <person name="Price E.P."/>
            <person name="Sarovich D.S."/>
            <person name="Norskov-Lauritsen N."/>
            <person name="Beissbarth J."/>
            <person name="Chang A.B."/>
            <person name="Smith-Vaughan H.C."/>
        </authorList>
    </citation>
    <scope>NUCLEOTIDE SEQUENCE [LARGE SCALE GENOMIC DNA]</scope>
    <source>
        <strain evidence="7 8">CCUG 15949</strain>
        <strain evidence="6 9">CCUG 30218</strain>
    </source>
</reference>
<evidence type="ECO:0000259" key="4">
    <source>
        <dbReference type="Pfam" id="PF07804"/>
    </source>
</evidence>
<dbReference type="Gene3D" id="1.10.1070.20">
    <property type="match status" value="1"/>
</dbReference>
<accession>A0A502JSL3</accession>
<name>A0A502JSL3_HAEHA</name>
<gene>
    <name evidence="7" type="ORF">EUX50_04960</name>
    <name evidence="6" type="ORF">EUX54_05510</name>
</gene>
<evidence type="ECO:0000256" key="3">
    <source>
        <dbReference type="ARBA" id="ARBA00022777"/>
    </source>
</evidence>
<dbReference type="InterPro" id="IPR017508">
    <property type="entry name" value="HipA_N1"/>
</dbReference>
<protein>
    <submittedName>
        <fullName evidence="6">Type II toxin-antitoxin system HipA family toxin</fullName>
    </submittedName>
</protein>
<dbReference type="PANTHER" id="PTHR37419">
    <property type="entry name" value="SERINE/THREONINE-PROTEIN KINASE TOXIN HIPA"/>
    <property type="match status" value="1"/>
</dbReference>
<dbReference type="GO" id="GO:0005829">
    <property type="term" value="C:cytosol"/>
    <property type="evidence" value="ECO:0007669"/>
    <property type="project" value="TreeGrafter"/>
</dbReference>
<dbReference type="AlphaFoldDB" id="A0A502JSL3"/>
<feature type="domain" description="HipA N-terminal subdomain 1" evidence="5">
    <location>
        <begin position="20"/>
        <end position="120"/>
    </location>
</feature>
<evidence type="ECO:0000256" key="2">
    <source>
        <dbReference type="ARBA" id="ARBA00022679"/>
    </source>
</evidence>
<dbReference type="GO" id="GO:0004674">
    <property type="term" value="F:protein serine/threonine kinase activity"/>
    <property type="evidence" value="ECO:0007669"/>
    <property type="project" value="TreeGrafter"/>
</dbReference>
<comment type="caution">
    <text evidence="6">The sequence shown here is derived from an EMBL/GenBank/DDBJ whole genome shotgun (WGS) entry which is preliminary data.</text>
</comment>
<keyword evidence="8" id="KW-1185">Reference proteome</keyword>
<evidence type="ECO:0000313" key="6">
    <source>
        <dbReference type="EMBL" id="TPH00073.1"/>
    </source>
</evidence>
<evidence type="ECO:0000256" key="1">
    <source>
        <dbReference type="ARBA" id="ARBA00010164"/>
    </source>
</evidence>
<organism evidence="6 9">
    <name type="scientific">Haemophilus haemolyticus</name>
    <dbReference type="NCBI Taxonomy" id="726"/>
    <lineage>
        <taxon>Bacteria</taxon>
        <taxon>Pseudomonadati</taxon>
        <taxon>Pseudomonadota</taxon>
        <taxon>Gammaproteobacteria</taxon>
        <taxon>Pasteurellales</taxon>
        <taxon>Pasteurellaceae</taxon>
        <taxon>Haemophilus</taxon>
    </lineage>
</organism>
<comment type="similarity">
    <text evidence="1">Belongs to the HipA Ser/Thr kinase family.</text>
</comment>
<evidence type="ECO:0000313" key="7">
    <source>
        <dbReference type="EMBL" id="TPH04841.1"/>
    </source>
</evidence>
<dbReference type="InterPro" id="IPR052028">
    <property type="entry name" value="HipA_Ser/Thr_kinase"/>
</dbReference>
<dbReference type="InterPro" id="IPR012893">
    <property type="entry name" value="HipA-like_C"/>
</dbReference>
<feature type="domain" description="HipA-like C-terminal" evidence="4">
    <location>
        <begin position="160"/>
        <end position="388"/>
    </location>
</feature>
<evidence type="ECO:0000313" key="9">
    <source>
        <dbReference type="Proteomes" id="UP000318695"/>
    </source>
</evidence>
<dbReference type="RefSeq" id="WP_139989320.1">
    <property type="nucleotide sequence ID" value="NZ_SDPH01000016.1"/>
</dbReference>
<dbReference type="EMBL" id="SDPI01000021">
    <property type="protein sequence ID" value="TPH00073.1"/>
    <property type="molecule type" value="Genomic_DNA"/>
</dbReference>
<sequence length="424" mass="47393">MNFEPTRQLQVSRILSNGQKVSVGTLAQNSEQVYFSYHADYVEKFGNLSPFAMKLDTSLQLAPKQPHFGLHGVFADSLPDGWGLLLQDRFFRQKGILPQHVTAMDRLAFVGDRGIGALIFEPSKVIERDQLDYAQLGLAAQAVFDGQTEDILEALLTAGSSGGARPKAQIFMPKSGEAIARSQPNFNDEAWIIKFTSKNLPLGHEEGLCEAIYLTMAEQAQLKPCQWRLLDAPATSGAAQWLALKRFDWVNNENGVGRYHQHSLSGLLNADFRLPSLDYEDLIKASKSLCQSQNVAEIQFRRAIFNLFSSNQDDHGKNWAFLQNDQGEWKVSPFYDVTFSPHPFGEHSTAFGGFGKKPSVKAMQKLAQRAGLSWSETQKIIQQILDALSQFPVLARDFGVKNSTVKLIQNELNRIWGENKTLLD</sequence>
<dbReference type="Pfam" id="PF07804">
    <property type="entry name" value="HipA_C"/>
    <property type="match status" value="1"/>
</dbReference>
<proteinExistence type="inferred from homology"/>
<evidence type="ECO:0000259" key="5">
    <source>
        <dbReference type="Pfam" id="PF13657"/>
    </source>
</evidence>